<evidence type="ECO:0000256" key="6">
    <source>
        <dbReference type="ARBA" id="ARBA00022989"/>
    </source>
</evidence>
<comment type="subcellular location">
    <subcellularLocation>
        <location evidence="1">Membrane</location>
        <topology evidence="1">Multi-pass membrane protein</topology>
    </subcellularLocation>
</comment>
<evidence type="ECO:0000256" key="1">
    <source>
        <dbReference type="ARBA" id="ARBA00004141"/>
    </source>
</evidence>
<comment type="caution">
    <text evidence="11">The sequence shown here is derived from an EMBL/GenBank/DDBJ whole genome shotgun (WGS) entry which is preliminary data.</text>
</comment>
<dbReference type="GO" id="GO:0006633">
    <property type="term" value="P:fatty acid biosynthetic process"/>
    <property type="evidence" value="ECO:0007669"/>
    <property type="project" value="UniProtKB-KW"/>
</dbReference>
<organism evidence="11 12">
    <name type="scientific">Aromia moschata</name>
    <dbReference type="NCBI Taxonomy" id="1265417"/>
    <lineage>
        <taxon>Eukaryota</taxon>
        <taxon>Metazoa</taxon>
        <taxon>Ecdysozoa</taxon>
        <taxon>Arthropoda</taxon>
        <taxon>Hexapoda</taxon>
        <taxon>Insecta</taxon>
        <taxon>Pterygota</taxon>
        <taxon>Neoptera</taxon>
        <taxon>Endopterygota</taxon>
        <taxon>Coleoptera</taxon>
        <taxon>Polyphaga</taxon>
        <taxon>Cucujiformia</taxon>
        <taxon>Chrysomeloidea</taxon>
        <taxon>Cerambycidae</taxon>
        <taxon>Cerambycinae</taxon>
        <taxon>Callichromatini</taxon>
        <taxon>Aromia</taxon>
    </lineage>
</organism>
<evidence type="ECO:0000313" key="11">
    <source>
        <dbReference type="EMBL" id="KAJ8942637.1"/>
    </source>
</evidence>
<keyword evidence="7" id="KW-0443">Lipid metabolism</keyword>
<evidence type="ECO:0000256" key="7">
    <source>
        <dbReference type="ARBA" id="ARBA00023098"/>
    </source>
</evidence>
<dbReference type="GO" id="GO:0016020">
    <property type="term" value="C:membrane"/>
    <property type="evidence" value="ECO:0007669"/>
    <property type="project" value="UniProtKB-SubCell"/>
</dbReference>
<sequence>MELAVQYYDHFMNNSDPRVRHWTMMDSPGPTLFVAGVYLLTVLLFLPAYMKNRKPYKLTTVIRYYNILQIVSCVAIIYMGKYQPPRLRWTKDEGVHRASPRIRMPYEDYMRIVKPLDIE</sequence>
<keyword evidence="5" id="KW-0276">Fatty acid metabolism</keyword>
<evidence type="ECO:0000256" key="5">
    <source>
        <dbReference type="ARBA" id="ARBA00022832"/>
    </source>
</evidence>
<name>A0AAV8XW07_9CUCU</name>
<keyword evidence="12" id="KW-1185">Reference proteome</keyword>
<proteinExistence type="predicted"/>
<keyword evidence="6 10" id="KW-1133">Transmembrane helix</keyword>
<evidence type="ECO:0000256" key="4">
    <source>
        <dbReference type="ARBA" id="ARBA00022692"/>
    </source>
</evidence>
<evidence type="ECO:0000313" key="12">
    <source>
        <dbReference type="Proteomes" id="UP001162162"/>
    </source>
</evidence>
<feature type="transmembrane region" description="Helical" evidence="10">
    <location>
        <begin position="32"/>
        <end position="50"/>
    </location>
</feature>
<keyword evidence="8 10" id="KW-0472">Membrane</keyword>
<keyword evidence="9" id="KW-0275">Fatty acid biosynthesis</keyword>
<gene>
    <name evidence="11" type="ORF">NQ318_013350</name>
</gene>
<accession>A0AAV8XW07</accession>
<dbReference type="InterPro" id="IPR002076">
    <property type="entry name" value="ELO_fam"/>
</dbReference>
<protein>
    <recommendedName>
        <fullName evidence="13">Very-long-chain 3-oxoacyl-CoA synthase</fullName>
    </recommendedName>
</protein>
<dbReference type="EMBL" id="JAPWTK010000318">
    <property type="protein sequence ID" value="KAJ8942637.1"/>
    <property type="molecule type" value="Genomic_DNA"/>
</dbReference>
<evidence type="ECO:0008006" key="13">
    <source>
        <dbReference type="Google" id="ProtNLM"/>
    </source>
</evidence>
<keyword evidence="4 10" id="KW-0812">Transmembrane</keyword>
<evidence type="ECO:0000256" key="10">
    <source>
        <dbReference type="SAM" id="Phobius"/>
    </source>
</evidence>
<evidence type="ECO:0000256" key="2">
    <source>
        <dbReference type="ARBA" id="ARBA00022516"/>
    </source>
</evidence>
<dbReference type="AlphaFoldDB" id="A0AAV8XW07"/>
<evidence type="ECO:0000256" key="3">
    <source>
        <dbReference type="ARBA" id="ARBA00022679"/>
    </source>
</evidence>
<keyword evidence="3" id="KW-0808">Transferase</keyword>
<reference evidence="11" key="1">
    <citation type="journal article" date="2023" name="Insect Mol. Biol.">
        <title>Genome sequencing provides insights into the evolution of gene families encoding plant cell wall-degrading enzymes in longhorned beetles.</title>
        <authorList>
            <person name="Shin N.R."/>
            <person name="Okamura Y."/>
            <person name="Kirsch R."/>
            <person name="Pauchet Y."/>
        </authorList>
    </citation>
    <scope>NUCLEOTIDE SEQUENCE</scope>
    <source>
        <strain evidence="11">AMC_N1</strain>
    </source>
</reference>
<feature type="transmembrane region" description="Helical" evidence="10">
    <location>
        <begin position="62"/>
        <end position="80"/>
    </location>
</feature>
<dbReference type="GO" id="GO:0009922">
    <property type="term" value="F:fatty acid elongase activity"/>
    <property type="evidence" value="ECO:0007669"/>
    <property type="project" value="InterPro"/>
</dbReference>
<evidence type="ECO:0000256" key="9">
    <source>
        <dbReference type="ARBA" id="ARBA00023160"/>
    </source>
</evidence>
<dbReference type="Proteomes" id="UP001162162">
    <property type="component" value="Unassembled WGS sequence"/>
</dbReference>
<evidence type="ECO:0000256" key="8">
    <source>
        <dbReference type="ARBA" id="ARBA00023136"/>
    </source>
</evidence>
<keyword evidence="2" id="KW-0444">Lipid biosynthesis</keyword>
<dbReference type="Pfam" id="PF01151">
    <property type="entry name" value="ELO"/>
    <property type="match status" value="1"/>
</dbReference>